<evidence type="ECO:0000313" key="2">
    <source>
        <dbReference type="Proteomes" id="UP000245926"/>
    </source>
</evidence>
<gene>
    <name evidence="1" type="ORF">DK389_07140</name>
</gene>
<proteinExistence type="predicted"/>
<protein>
    <submittedName>
        <fullName evidence="1">Uncharacterized protein</fullName>
    </submittedName>
</protein>
<organism evidence="1 2">
    <name type="scientific">Methylobacterium durans</name>
    <dbReference type="NCBI Taxonomy" id="2202825"/>
    <lineage>
        <taxon>Bacteria</taxon>
        <taxon>Pseudomonadati</taxon>
        <taxon>Pseudomonadota</taxon>
        <taxon>Alphaproteobacteria</taxon>
        <taxon>Hyphomicrobiales</taxon>
        <taxon>Methylobacteriaceae</taxon>
        <taxon>Methylobacterium</taxon>
    </lineage>
</organism>
<name>A0A2U8W400_9HYPH</name>
<sequence>MPIEILPETVPMSNLTERHLRQIAHHLGVPVTDFFDGEAAPLPPIRALPPETEAAALEMLGLWSLIRDPQDRERCLNMLRSCAARTDSPLRLLPPQF</sequence>
<dbReference type="OrthoDB" id="7998444at2"/>
<dbReference type="Proteomes" id="UP000245926">
    <property type="component" value="Chromosome"/>
</dbReference>
<dbReference type="AlphaFoldDB" id="A0A2U8W400"/>
<reference evidence="2" key="1">
    <citation type="submission" date="2018-05" db="EMBL/GenBank/DDBJ databases">
        <title>Complete Genome Sequence of Methylobacterium sp. 17SD2-17.</title>
        <authorList>
            <person name="Srinivasan S."/>
        </authorList>
    </citation>
    <scope>NUCLEOTIDE SEQUENCE [LARGE SCALE GENOMIC DNA]</scope>
    <source>
        <strain evidence="2">17SD2-17</strain>
    </source>
</reference>
<keyword evidence="2" id="KW-1185">Reference proteome</keyword>
<dbReference type="KEGG" id="mets:DK389_07140"/>
<evidence type="ECO:0000313" key="1">
    <source>
        <dbReference type="EMBL" id="AWN40351.1"/>
    </source>
</evidence>
<accession>A0A2U8W400</accession>
<dbReference type="EMBL" id="CP029550">
    <property type="protein sequence ID" value="AWN40351.1"/>
    <property type="molecule type" value="Genomic_DNA"/>
</dbReference>